<feature type="region of interest" description="Disordered" evidence="1">
    <location>
        <begin position="1"/>
        <end position="99"/>
    </location>
</feature>
<name>A0A0V0QQ88_PSEPJ</name>
<evidence type="ECO:0000256" key="1">
    <source>
        <dbReference type="SAM" id="MobiDB-lite"/>
    </source>
</evidence>
<proteinExistence type="predicted"/>
<reference evidence="2 3" key="1">
    <citation type="journal article" date="2015" name="Sci. Rep.">
        <title>Genome of the facultative scuticociliatosis pathogen Pseudocohnilembus persalinus provides insight into its virulence through horizontal gene transfer.</title>
        <authorList>
            <person name="Xiong J."/>
            <person name="Wang G."/>
            <person name="Cheng J."/>
            <person name="Tian M."/>
            <person name="Pan X."/>
            <person name="Warren A."/>
            <person name="Jiang C."/>
            <person name="Yuan D."/>
            <person name="Miao W."/>
        </authorList>
    </citation>
    <scope>NUCLEOTIDE SEQUENCE [LARGE SCALE GENOMIC DNA]</scope>
    <source>
        <strain evidence="2">36N120E</strain>
    </source>
</reference>
<evidence type="ECO:0000313" key="3">
    <source>
        <dbReference type="Proteomes" id="UP000054937"/>
    </source>
</evidence>
<evidence type="ECO:0000313" key="2">
    <source>
        <dbReference type="EMBL" id="KRX04232.1"/>
    </source>
</evidence>
<dbReference type="Proteomes" id="UP000054937">
    <property type="component" value="Unassembled WGS sequence"/>
</dbReference>
<comment type="caution">
    <text evidence="2">The sequence shown here is derived from an EMBL/GenBank/DDBJ whole genome shotgun (WGS) entry which is preliminary data.</text>
</comment>
<feature type="compositionally biased region" description="Polar residues" evidence="1">
    <location>
        <begin position="1"/>
        <end position="41"/>
    </location>
</feature>
<gene>
    <name evidence="2" type="ORF">PPERSA_11356</name>
</gene>
<protein>
    <submittedName>
        <fullName evidence="2">Uncharacterized protein</fullName>
    </submittedName>
</protein>
<dbReference type="InParanoid" id="A0A0V0QQ88"/>
<accession>A0A0V0QQ88</accession>
<dbReference type="AlphaFoldDB" id="A0A0V0QQ88"/>
<keyword evidence="3" id="KW-1185">Reference proteome</keyword>
<organism evidence="2 3">
    <name type="scientific">Pseudocohnilembus persalinus</name>
    <name type="common">Ciliate</name>
    <dbReference type="NCBI Taxonomy" id="266149"/>
    <lineage>
        <taxon>Eukaryota</taxon>
        <taxon>Sar</taxon>
        <taxon>Alveolata</taxon>
        <taxon>Ciliophora</taxon>
        <taxon>Intramacronucleata</taxon>
        <taxon>Oligohymenophorea</taxon>
        <taxon>Scuticociliatia</taxon>
        <taxon>Philasterida</taxon>
        <taxon>Pseudocohnilembidae</taxon>
        <taxon>Pseudocohnilembus</taxon>
    </lineage>
</organism>
<sequence>MDDNSQNYADAQSNRSNFNKQCYNINFSDGKNKNNNPNQSFRKYKKRNEFDSDSDDDFGNNKENKNKQNQTKVSKKNKNIKAFSGKGLSLGGDSNTQEVNYKDSMVQAAENRRNKFENRGISDPDSQFEYQFKKQKQLQFEKYPQENIYSNSKAMWN</sequence>
<dbReference type="EMBL" id="LDAU01000120">
    <property type="protein sequence ID" value="KRX04232.1"/>
    <property type="molecule type" value="Genomic_DNA"/>
</dbReference>